<protein>
    <submittedName>
        <fullName evidence="4">Trypsin</fullName>
    </submittedName>
</protein>
<feature type="signal peptide" evidence="2">
    <location>
        <begin position="1"/>
        <end position="25"/>
    </location>
</feature>
<dbReference type="AlphaFoldDB" id="A0A1Y5SZR8"/>
<keyword evidence="5" id="KW-1185">Reference proteome</keyword>
<feature type="chain" id="PRO_5013323184" evidence="2">
    <location>
        <begin position="26"/>
        <end position="273"/>
    </location>
</feature>
<proteinExistence type="predicted"/>
<dbReference type="InterPro" id="IPR050966">
    <property type="entry name" value="Glutamyl_endopeptidase"/>
</dbReference>
<dbReference type="Pfam" id="PF00089">
    <property type="entry name" value="Trypsin"/>
    <property type="match status" value="1"/>
</dbReference>
<dbReference type="InterPro" id="IPR001254">
    <property type="entry name" value="Trypsin_dom"/>
</dbReference>
<dbReference type="EMBL" id="FWFS01000008">
    <property type="protein sequence ID" value="SLN52449.1"/>
    <property type="molecule type" value="Genomic_DNA"/>
</dbReference>
<accession>A0A1Y5SZR8</accession>
<evidence type="ECO:0000256" key="2">
    <source>
        <dbReference type="SAM" id="SignalP"/>
    </source>
</evidence>
<keyword evidence="1 2" id="KW-0732">Signal</keyword>
<dbReference type="PANTHER" id="PTHR15462">
    <property type="entry name" value="SERINE PROTEASE"/>
    <property type="match status" value="1"/>
</dbReference>
<dbReference type="Proteomes" id="UP000193862">
    <property type="component" value="Unassembled WGS sequence"/>
</dbReference>
<dbReference type="InterPro" id="IPR043504">
    <property type="entry name" value="Peptidase_S1_PA_chymotrypsin"/>
</dbReference>
<dbReference type="PRINTS" id="PR00722">
    <property type="entry name" value="CHYMOTRYPSIN"/>
</dbReference>
<name>A0A1Y5SZR8_9RHOB</name>
<dbReference type="GO" id="GO:0004252">
    <property type="term" value="F:serine-type endopeptidase activity"/>
    <property type="evidence" value="ECO:0007669"/>
    <property type="project" value="InterPro"/>
</dbReference>
<feature type="domain" description="Peptidase S1" evidence="3">
    <location>
        <begin position="10"/>
        <end position="273"/>
    </location>
</feature>
<dbReference type="PROSITE" id="PS50240">
    <property type="entry name" value="TRYPSIN_DOM"/>
    <property type="match status" value="1"/>
</dbReference>
<reference evidence="4 5" key="1">
    <citation type="submission" date="2017-03" db="EMBL/GenBank/DDBJ databases">
        <authorList>
            <person name="Afonso C.L."/>
            <person name="Miller P.J."/>
            <person name="Scott M.A."/>
            <person name="Spackman E."/>
            <person name="Goraichik I."/>
            <person name="Dimitrov K.M."/>
            <person name="Suarez D.L."/>
            <person name="Swayne D.E."/>
        </authorList>
    </citation>
    <scope>NUCLEOTIDE SEQUENCE [LARGE SCALE GENOMIC DNA]</scope>
    <source>
        <strain evidence="4 5">CECT 8620</strain>
    </source>
</reference>
<evidence type="ECO:0000256" key="1">
    <source>
        <dbReference type="ARBA" id="ARBA00022729"/>
    </source>
</evidence>
<dbReference type="SUPFAM" id="SSF50494">
    <property type="entry name" value="Trypsin-like serine proteases"/>
    <property type="match status" value="1"/>
</dbReference>
<gene>
    <name evidence="4" type="ORF">AQS8620_02299</name>
</gene>
<dbReference type="SMART" id="SM00020">
    <property type="entry name" value="Tryp_SPc"/>
    <property type="match status" value="1"/>
</dbReference>
<evidence type="ECO:0000313" key="4">
    <source>
        <dbReference type="EMBL" id="SLN52449.1"/>
    </source>
</evidence>
<evidence type="ECO:0000313" key="5">
    <source>
        <dbReference type="Proteomes" id="UP000193862"/>
    </source>
</evidence>
<dbReference type="InterPro" id="IPR001314">
    <property type="entry name" value="Peptidase_S1A"/>
</dbReference>
<sequence length="273" mass="28993">MRRLLTALFLIGLTGAQGISTPAQADTALKQFRTGVDSAGWEAVGRLDFAGRSFCTGAMITPTLVLTAAHCLYDIDSGRAHRPQDVTFRAGLRDGHSQALRSVRRLVAHPGYRHTGGSKSDRLTNDIALIELDTAVTDRSVVPFPTSLRPEKGDTVGVVSYAHDRANAPSLQESCHILARQGGVLVTSCEVDYGSSGAPIFSMRGGRAQIVSIVSAMAEFKGQKVSVGTAVDGSLDDLLAYAASGRKTFKKADASDVLAEFSNTRFLQAVLPN</sequence>
<dbReference type="RefSeq" id="WP_085837119.1">
    <property type="nucleotide sequence ID" value="NZ_FWFS01000008.1"/>
</dbReference>
<dbReference type="PANTHER" id="PTHR15462:SF8">
    <property type="entry name" value="SERINE PROTEASE"/>
    <property type="match status" value="1"/>
</dbReference>
<dbReference type="Gene3D" id="2.40.10.10">
    <property type="entry name" value="Trypsin-like serine proteases"/>
    <property type="match status" value="2"/>
</dbReference>
<dbReference type="InterPro" id="IPR018114">
    <property type="entry name" value="TRYPSIN_HIS"/>
</dbReference>
<organism evidence="4 5">
    <name type="scientific">Aquimixticola soesokkakensis</name>
    <dbReference type="NCBI Taxonomy" id="1519096"/>
    <lineage>
        <taxon>Bacteria</taxon>
        <taxon>Pseudomonadati</taxon>
        <taxon>Pseudomonadota</taxon>
        <taxon>Alphaproteobacteria</taxon>
        <taxon>Rhodobacterales</taxon>
        <taxon>Paracoccaceae</taxon>
        <taxon>Aquimixticola</taxon>
    </lineage>
</organism>
<dbReference type="GO" id="GO:0006508">
    <property type="term" value="P:proteolysis"/>
    <property type="evidence" value="ECO:0007669"/>
    <property type="project" value="InterPro"/>
</dbReference>
<dbReference type="OrthoDB" id="267336at2"/>
<evidence type="ECO:0000259" key="3">
    <source>
        <dbReference type="PROSITE" id="PS50240"/>
    </source>
</evidence>
<dbReference type="InterPro" id="IPR009003">
    <property type="entry name" value="Peptidase_S1_PA"/>
</dbReference>
<dbReference type="PROSITE" id="PS00134">
    <property type="entry name" value="TRYPSIN_HIS"/>
    <property type="match status" value="1"/>
</dbReference>